<evidence type="ECO:0000256" key="5">
    <source>
        <dbReference type="ARBA" id="ARBA00023242"/>
    </source>
</evidence>
<dbReference type="InterPro" id="IPR022712">
    <property type="entry name" value="Beta_Casp"/>
</dbReference>
<name>A0A8J4PUE6_9MYCE</name>
<feature type="compositionally biased region" description="Low complexity" evidence="6">
    <location>
        <begin position="47"/>
        <end position="65"/>
    </location>
</feature>
<comment type="similarity">
    <text evidence="3">Belongs to the metallo-beta-lactamase superfamily. RNA-metabolizing metallo-beta-lactamase-like family. INTS9 subfamily.</text>
</comment>
<proteinExistence type="inferred from homology"/>
<evidence type="ECO:0000256" key="6">
    <source>
        <dbReference type="SAM" id="MobiDB-lite"/>
    </source>
</evidence>
<sequence length="731" mass="83392">MKLSALGQSPQSPCYLLEYKNTKIILDCGMDLSFLSQFLPPKENNNDSDNNNNENDENNNSNNNNVKKDQQQKCIKNINNSYFIDTGNGSMKYSTPMFEMVIDFSTIDAILISNYTNIFSLPFITEHTNFKGKIYATEPTTQIGKLLLEELVLFDRQYVSKQQKANNSNNNSNNNNNQDQFHWQSNEILDKLYKLSDNNSEYILKTAYRWRDLYSKLDIEKSFEKIQTVRFNESIHFYSFSVSACSSGFCLGSCNWVIEKMSSTTTTATIPLTAQQQQQLLQQQQQQTGNNNNPLPPIPTSKTFTTNKCLEKIVYLSDSSLSMSRYPLPFEFQPIENPDLLIVAKLNNYPQNAPDDVLSEFCSSIGSTLNSGGNVIIPSYSCGIVLDLFEHLSEYLSKIGLTYVTMYFISTVAKAVLSYADIYSEWLNKSRQERSFMPETPFFHQDMMRKGQFLSFPNCSSNFQPSEPCIIFAGHPSCRQGDIIPLLSIYGDNPKNSVLLIEPEYDLKKTVLPFNKLCCRIQFFPIDPRVNFTEANILISKLCPKNIIVPHPYINHIHNNHTNGNEGLVTCIYPMDILKIPSFQKYEAGFLDQSLANIIQIKSINNQNNSNNNNIQVGEINGILSLRDHEMLISSPSVFDSSKLNHYKERYIWGSLDIKKILYSISNIGFTEVKFHLEGHNNYVIKIINENMLTTIQLTINNVNIETKSEQMRKIISNIIMENCLGGLTIQ</sequence>
<dbReference type="GO" id="GO:0005737">
    <property type="term" value="C:cytoplasm"/>
    <property type="evidence" value="ECO:0007669"/>
    <property type="project" value="UniProtKB-SubCell"/>
</dbReference>
<feature type="domain" description="Beta-Casp" evidence="7">
    <location>
        <begin position="385"/>
        <end position="507"/>
    </location>
</feature>
<dbReference type="InterPro" id="IPR036866">
    <property type="entry name" value="RibonucZ/Hydroxyglut_hydro"/>
</dbReference>
<dbReference type="InterPro" id="IPR001279">
    <property type="entry name" value="Metallo-B-lactamas"/>
</dbReference>
<dbReference type="Proteomes" id="UP000695562">
    <property type="component" value="Unassembled WGS sequence"/>
</dbReference>
<dbReference type="Gene3D" id="3.60.15.10">
    <property type="entry name" value="Ribonuclease Z/Hydroxyacylglutathione hydrolase-like"/>
    <property type="match status" value="1"/>
</dbReference>
<dbReference type="AlphaFoldDB" id="A0A8J4PUE6"/>
<dbReference type="EMBL" id="AJWJ01000185">
    <property type="protein sequence ID" value="KAF2073750.1"/>
    <property type="molecule type" value="Genomic_DNA"/>
</dbReference>
<evidence type="ECO:0000313" key="8">
    <source>
        <dbReference type="EMBL" id="KAF2073750.1"/>
    </source>
</evidence>
<dbReference type="SMART" id="SM01027">
    <property type="entry name" value="Beta-Casp"/>
    <property type="match status" value="1"/>
</dbReference>
<protein>
    <recommendedName>
        <fullName evidence="7">Beta-Casp domain-containing protein</fullName>
    </recommendedName>
</protein>
<comment type="caution">
    <text evidence="8">The sequence shown here is derived from an EMBL/GenBank/DDBJ whole genome shotgun (WGS) entry which is preliminary data.</text>
</comment>
<evidence type="ECO:0000256" key="3">
    <source>
        <dbReference type="ARBA" id="ARBA00006861"/>
    </source>
</evidence>
<keyword evidence="9" id="KW-1185">Reference proteome</keyword>
<dbReference type="GO" id="GO:0032039">
    <property type="term" value="C:integrator complex"/>
    <property type="evidence" value="ECO:0007669"/>
    <property type="project" value="InterPro"/>
</dbReference>
<keyword evidence="4" id="KW-0963">Cytoplasm</keyword>
<dbReference type="Pfam" id="PF16661">
    <property type="entry name" value="Lactamase_B_6"/>
    <property type="match status" value="1"/>
</dbReference>
<dbReference type="Pfam" id="PF10996">
    <property type="entry name" value="Beta-Casp"/>
    <property type="match status" value="1"/>
</dbReference>
<evidence type="ECO:0000313" key="9">
    <source>
        <dbReference type="Proteomes" id="UP000695562"/>
    </source>
</evidence>
<evidence type="ECO:0000256" key="1">
    <source>
        <dbReference type="ARBA" id="ARBA00004123"/>
    </source>
</evidence>
<dbReference type="PANTHER" id="PTHR46094">
    <property type="entry name" value="INTEGRATOR COMPLEX SUBUNIT 9"/>
    <property type="match status" value="1"/>
</dbReference>
<comment type="subcellular location">
    <subcellularLocation>
        <location evidence="2">Cytoplasm</location>
    </subcellularLocation>
    <subcellularLocation>
        <location evidence="1">Nucleus</location>
    </subcellularLocation>
</comment>
<dbReference type="OrthoDB" id="5600060at2759"/>
<reference evidence="8" key="1">
    <citation type="submission" date="2020-01" db="EMBL/GenBank/DDBJ databases">
        <title>Development of genomics and gene disruption for Polysphondylium violaceum indicates a role for the polyketide synthase stlB in stalk morphogenesis.</title>
        <authorList>
            <person name="Narita B."/>
            <person name="Kawabe Y."/>
            <person name="Kin K."/>
            <person name="Saito T."/>
            <person name="Gibbs R."/>
            <person name="Kuspa A."/>
            <person name="Muzny D."/>
            <person name="Queller D."/>
            <person name="Richards S."/>
            <person name="Strassman J."/>
            <person name="Sucgang R."/>
            <person name="Worley K."/>
            <person name="Schaap P."/>
        </authorList>
    </citation>
    <scope>NUCLEOTIDE SEQUENCE</scope>
    <source>
        <strain evidence="8">QSvi11</strain>
    </source>
</reference>
<feature type="region of interest" description="Disordered" evidence="6">
    <location>
        <begin position="40"/>
        <end position="70"/>
    </location>
</feature>
<dbReference type="PANTHER" id="PTHR46094:SF1">
    <property type="entry name" value="INTEGRATOR COMPLEX SUBUNIT 9"/>
    <property type="match status" value="1"/>
</dbReference>
<dbReference type="InterPro" id="IPR027074">
    <property type="entry name" value="Integrator_9su"/>
</dbReference>
<keyword evidence="5" id="KW-0539">Nucleus</keyword>
<gene>
    <name evidence="8" type="ORF">CYY_004952</name>
</gene>
<dbReference type="GO" id="GO:0034472">
    <property type="term" value="P:snRNA 3'-end processing"/>
    <property type="evidence" value="ECO:0007669"/>
    <property type="project" value="TreeGrafter"/>
</dbReference>
<evidence type="ECO:0000259" key="7">
    <source>
        <dbReference type="SMART" id="SM01027"/>
    </source>
</evidence>
<accession>A0A8J4PUE6</accession>
<evidence type="ECO:0000256" key="2">
    <source>
        <dbReference type="ARBA" id="ARBA00004496"/>
    </source>
</evidence>
<evidence type="ECO:0000256" key="4">
    <source>
        <dbReference type="ARBA" id="ARBA00022490"/>
    </source>
</evidence>
<dbReference type="SUPFAM" id="SSF56281">
    <property type="entry name" value="Metallo-hydrolase/oxidoreductase"/>
    <property type="match status" value="2"/>
</dbReference>
<organism evidence="8 9">
    <name type="scientific">Polysphondylium violaceum</name>
    <dbReference type="NCBI Taxonomy" id="133409"/>
    <lineage>
        <taxon>Eukaryota</taxon>
        <taxon>Amoebozoa</taxon>
        <taxon>Evosea</taxon>
        <taxon>Eumycetozoa</taxon>
        <taxon>Dictyostelia</taxon>
        <taxon>Dictyosteliales</taxon>
        <taxon>Dictyosteliaceae</taxon>
        <taxon>Polysphondylium</taxon>
    </lineage>
</organism>